<dbReference type="Gene3D" id="3.40.190.10">
    <property type="entry name" value="Periplasmic binding protein-like II"/>
    <property type="match status" value="2"/>
</dbReference>
<dbReference type="Pfam" id="PF09084">
    <property type="entry name" value="NMT1"/>
    <property type="match status" value="1"/>
</dbReference>
<dbReference type="SUPFAM" id="SSF53850">
    <property type="entry name" value="Periplasmic binding protein-like II"/>
    <property type="match status" value="1"/>
</dbReference>
<dbReference type="SMART" id="SM00062">
    <property type="entry name" value="PBPb"/>
    <property type="match status" value="1"/>
</dbReference>
<organism evidence="6 7">
    <name type="scientific">Streptomyces melanosporofaciens</name>
    <dbReference type="NCBI Taxonomy" id="67327"/>
    <lineage>
        <taxon>Bacteria</taxon>
        <taxon>Bacillati</taxon>
        <taxon>Actinomycetota</taxon>
        <taxon>Actinomycetes</taxon>
        <taxon>Kitasatosporales</taxon>
        <taxon>Streptomycetaceae</taxon>
        <taxon>Streptomyces</taxon>
        <taxon>Streptomyces violaceusniger group</taxon>
    </lineage>
</organism>
<proteinExistence type="inferred from homology"/>
<sequence>MRVQLRFRSAKLAATATVTAVLLAGCGGSDEESGARGGPEKKTITVAGLPLADVAALHIAIDRGLFEKEGLNVRVQPVQQSVQALPALAHGQVDVIGGANFVTFLQAREKGTLATRVLAEGARNAPHMMEVLVPADSKIKGPRDLKGKKIAVNILNNIQSLTLNAVLGKAGAGLPEYRQVPFPQMGSVLERGQVDAVHAAEPFLTALKRELKARTVIDGNATPTAGLPLSGYVTTDTFIDKYPKSAAAFQRAITAAQAVAAKDRGAVEKALPGYTKIKASEAATIGLPDYPATSSATQLKRLIALMRTQKLLTKDLDPAAVLYQPAR</sequence>
<evidence type="ECO:0000313" key="6">
    <source>
        <dbReference type="EMBL" id="SED60068.1"/>
    </source>
</evidence>
<dbReference type="InterPro" id="IPR015168">
    <property type="entry name" value="SsuA/THI5"/>
</dbReference>
<gene>
    <name evidence="6" type="ORF">SAMN04490356_9153</name>
</gene>
<evidence type="ECO:0000256" key="1">
    <source>
        <dbReference type="ARBA" id="ARBA00004418"/>
    </source>
</evidence>
<feature type="signal peptide" evidence="4">
    <location>
        <begin position="1"/>
        <end position="24"/>
    </location>
</feature>
<comment type="similarity">
    <text evidence="2">Belongs to the bacterial solute-binding protein SsuA/TauA family.</text>
</comment>
<evidence type="ECO:0000259" key="5">
    <source>
        <dbReference type="SMART" id="SM00062"/>
    </source>
</evidence>
<dbReference type="PANTHER" id="PTHR30024:SF47">
    <property type="entry name" value="TAURINE-BINDING PERIPLASMIC PROTEIN"/>
    <property type="match status" value="1"/>
</dbReference>
<protein>
    <submittedName>
        <fullName evidence="6">NitT/TauT family transport system substrate-binding protein</fullName>
    </submittedName>
</protein>
<evidence type="ECO:0000256" key="3">
    <source>
        <dbReference type="ARBA" id="ARBA00022729"/>
    </source>
</evidence>
<feature type="domain" description="Solute-binding protein family 3/N-terminal" evidence="5">
    <location>
        <begin position="56"/>
        <end position="263"/>
    </location>
</feature>
<evidence type="ECO:0000256" key="2">
    <source>
        <dbReference type="ARBA" id="ARBA00010742"/>
    </source>
</evidence>
<evidence type="ECO:0000256" key="4">
    <source>
        <dbReference type="SAM" id="SignalP"/>
    </source>
</evidence>
<name>A0A1H5C0I5_STRMJ</name>
<keyword evidence="3 4" id="KW-0732">Signal</keyword>
<dbReference type="EMBL" id="FNST01000002">
    <property type="protein sequence ID" value="SED60068.1"/>
    <property type="molecule type" value="Genomic_DNA"/>
</dbReference>
<reference evidence="7" key="1">
    <citation type="submission" date="2016-10" db="EMBL/GenBank/DDBJ databases">
        <authorList>
            <person name="Varghese N."/>
            <person name="Submissions S."/>
        </authorList>
    </citation>
    <scope>NUCLEOTIDE SEQUENCE [LARGE SCALE GENOMIC DNA]</scope>
    <source>
        <strain evidence="7">DSM 40318</strain>
    </source>
</reference>
<dbReference type="Proteomes" id="UP000198609">
    <property type="component" value="Unassembled WGS sequence"/>
</dbReference>
<dbReference type="PANTHER" id="PTHR30024">
    <property type="entry name" value="ALIPHATIC SULFONATES-BINDING PROTEIN-RELATED"/>
    <property type="match status" value="1"/>
</dbReference>
<dbReference type="PROSITE" id="PS51257">
    <property type="entry name" value="PROKAR_LIPOPROTEIN"/>
    <property type="match status" value="1"/>
</dbReference>
<comment type="subcellular location">
    <subcellularLocation>
        <location evidence="1">Periplasm</location>
    </subcellularLocation>
</comment>
<dbReference type="InterPro" id="IPR001638">
    <property type="entry name" value="Solute-binding_3/MltF_N"/>
</dbReference>
<evidence type="ECO:0000313" key="7">
    <source>
        <dbReference type="Proteomes" id="UP000198609"/>
    </source>
</evidence>
<feature type="chain" id="PRO_5038411926" evidence="4">
    <location>
        <begin position="25"/>
        <end position="327"/>
    </location>
</feature>
<accession>A0A1H5C0I5</accession>
<keyword evidence="7" id="KW-1185">Reference proteome</keyword>
<dbReference type="GO" id="GO:0042597">
    <property type="term" value="C:periplasmic space"/>
    <property type="evidence" value="ECO:0007669"/>
    <property type="project" value="UniProtKB-SubCell"/>
</dbReference>
<dbReference type="AlphaFoldDB" id="A0A1H5C0I5"/>